<evidence type="ECO:0000256" key="7">
    <source>
        <dbReference type="ARBA" id="ARBA00023049"/>
    </source>
</evidence>
<dbReference type="PROSITE" id="PS51257">
    <property type="entry name" value="PROKAR_LIPOPROTEIN"/>
    <property type="match status" value="1"/>
</dbReference>
<evidence type="ECO:0000256" key="4">
    <source>
        <dbReference type="ARBA" id="ARBA00022723"/>
    </source>
</evidence>
<dbReference type="GO" id="GO:0046872">
    <property type="term" value="F:metal ion binding"/>
    <property type="evidence" value="ECO:0007669"/>
    <property type="project" value="UniProtKB-KW"/>
</dbReference>
<evidence type="ECO:0000256" key="2">
    <source>
        <dbReference type="ARBA" id="ARBA00007261"/>
    </source>
</evidence>
<dbReference type="InterPro" id="IPR011765">
    <property type="entry name" value="Pept_M16_N"/>
</dbReference>
<comment type="caution">
    <text evidence="11">The sequence shown here is derived from an EMBL/GenBank/DDBJ whole genome shotgun (WGS) entry which is preliminary data.</text>
</comment>
<evidence type="ECO:0000256" key="8">
    <source>
        <dbReference type="RuleBase" id="RU004447"/>
    </source>
</evidence>
<evidence type="ECO:0000313" key="11">
    <source>
        <dbReference type="EMBL" id="NBG67209.1"/>
    </source>
</evidence>
<dbReference type="GO" id="GO:0006508">
    <property type="term" value="P:proteolysis"/>
    <property type="evidence" value="ECO:0007669"/>
    <property type="project" value="UniProtKB-KW"/>
</dbReference>
<evidence type="ECO:0000256" key="5">
    <source>
        <dbReference type="ARBA" id="ARBA00022801"/>
    </source>
</evidence>
<dbReference type="Proteomes" id="UP000470771">
    <property type="component" value="Unassembled WGS sequence"/>
</dbReference>
<feature type="domain" description="Peptidase M16 N-terminal" evidence="9">
    <location>
        <begin position="59"/>
        <end position="108"/>
    </location>
</feature>
<gene>
    <name evidence="11" type="ORF">GQN54_13850</name>
</gene>
<keyword evidence="5" id="KW-0378">Hydrolase</keyword>
<evidence type="ECO:0000259" key="10">
    <source>
        <dbReference type="Pfam" id="PF05193"/>
    </source>
</evidence>
<evidence type="ECO:0000256" key="6">
    <source>
        <dbReference type="ARBA" id="ARBA00022833"/>
    </source>
</evidence>
<dbReference type="InterPro" id="IPR050626">
    <property type="entry name" value="Peptidase_M16"/>
</dbReference>
<dbReference type="InterPro" id="IPR001431">
    <property type="entry name" value="Pept_M16_Zn_BS"/>
</dbReference>
<evidence type="ECO:0000256" key="1">
    <source>
        <dbReference type="ARBA" id="ARBA00001947"/>
    </source>
</evidence>
<keyword evidence="3" id="KW-0645">Protease</keyword>
<organism evidence="11 12">
    <name type="scientific">Acidiluteibacter ferrifornacis</name>
    <dbReference type="NCBI Taxonomy" id="2692424"/>
    <lineage>
        <taxon>Bacteria</taxon>
        <taxon>Pseudomonadati</taxon>
        <taxon>Bacteroidota</taxon>
        <taxon>Flavobacteriia</taxon>
        <taxon>Flavobacteriales</taxon>
        <taxon>Cryomorphaceae</taxon>
        <taxon>Acidiluteibacter</taxon>
    </lineage>
</organism>
<feature type="domain" description="Peptidase M16 C-terminal" evidence="10">
    <location>
        <begin position="262"/>
        <end position="433"/>
    </location>
</feature>
<dbReference type="EMBL" id="WWNE01000014">
    <property type="protein sequence ID" value="NBG67209.1"/>
    <property type="molecule type" value="Genomic_DNA"/>
</dbReference>
<dbReference type="PANTHER" id="PTHR43690">
    <property type="entry name" value="NARDILYSIN"/>
    <property type="match status" value="1"/>
</dbReference>
<dbReference type="SUPFAM" id="SSF63411">
    <property type="entry name" value="LuxS/MPP-like metallohydrolase"/>
    <property type="match status" value="4"/>
</dbReference>
<dbReference type="InterPro" id="IPR011249">
    <property type="entry name" value="Metalloenz_LuxS/M16"/>
</dbReference>
<dbReference type="GO" id="GO:0004222">
    <property type="term" value="F:metalloendopeptidase activity"/>
    <property type="evidence" value="ECO:0007669"/>
    <property type="project" value="InterPro"/>
</dbReference>
<evidence type="ECO:0000259" key="9">
    <source>
        <dbReference type="Pfam" id="PF00675"/>
    </source>
</evidence>
<dbReference type="Gene3D" id="3.30.830.10">
    <property type="entry name" value="Metalloenzyme, LuxS/M16 peptidase-like"/>
    <property type="match status" value="4"/>
</dbReference>
<comment type="cofactor">
    <cofactor evidence="1">
        <name>Zn(2+)</name>
        <dbReference type="ChEBI" id="CHEBI:29105"/>
    </cofactor>
</comment>
<keyword evidence="4" id="KW-0479">Metal-binding</keyword>
<keyword evidence="7" id="KW-0482">Metalloprotease</keyword>
<keyword evidence="6" id="KW-0862">Zinc</keyword>
<feature type="domain" description="Peptidase M16 N-terminal" evidence="9">
    <location>
        <begin position="155"/>
        <end position="220"/>
    </location>
</feature>
<dbReference type="PROSITE" id="PS00143">
    <property type="entry name" value="INSULINASE"/>
    <property type="match status" value="1"/>
</dbReference>
<comment type="similarity">
    <text evidence="2 8">Belongs to the peptidase M16 family.</text>
</comment>
<dbReference type="Pfam" id="PF00675">
    <property type="entry name" value="Peptidase_M16"/>
    <property type="match status" value="2"/>
</dbReference>
<proteinExistence type="inferred from homology"/>
<dbReference type="RefSeq" id="WP_160634166.1">
    <property type="nucleotide sequence ID" value="NZ_WWNE01000014.1"/>
</dbReference>
<dbReference type="AlphaFoldDB" id="A0A6N9NMX4"/>
<evidence type="ECO:0000313" key="12">
    <source>
        <dbReference type="Proteomes" id="UP000470771"/>
    </source>
</evidence>
<accession>A0A6N9NMX4</accession>
<name>A0A6N9NMX4_9FLAO</name>
<evidence type="ECO:0000256" key="3">
    <source>
        <dbReference type="ARBA" id="ARBA00022670"/>
    </source>
</evidence>
<sequence>MKIRNYFLLFAVSFGITITTSCGDSAEKTSSSQNPAYETIENDPTNTRIYTLDNGLKVYLSVNEEAPRVQTSIAVRAGSKNDPATATGLAHYLEHMLFKGTDQYGTSNFSQEGPLLDQIDSLYEVYRNTRDEEARTVLYAQIDSISQVASTFAIANEYDKMVSEMGAKGTNAYTSFEQTVYINDIPTNQIEKWLTLEAERFRNPQLRLFHTELEAVYEEKNRSLDSDFSKTFTALFDGLYPNHQYGQQTTIGTIDHLKNPSLTEIKKYFNTYYVPNNMAICMSGDFDPDMVFEQIKAKFGGMESKVVPTFEVIKESPLNTVVVKEEKGPDAEFLYMGYRFDGVGSKASELIQLCDMILANRTAGLIDLNLNQQQKVLNASSFTYILSDYSSHILNGSPKQGQTLEEVKDLLLSQMDSLKAGAFPDWLLEACINDLKISRIRQLDENWGRTSMMVDAFIQKRDWKEQVNDIEVLKKYTKEDVVNFAKTNYNDNYVVVYKRTGKDESTQEVVKPKITPVQVNRDDASPFLKDISAMKFDDIQPRFLDYDQDINQAKLDNGIKVRSVKNSNNDLFNLYYVFDMGKNNNIKIDLALDYLPFLGTSKYSPSEIQQEFYKIGCNFQASASDEKVYVSLSGLTENFEAGVQLFEHLLADAKPEEAPLKNLVNDILKERADDKLSKGTILFGGLSAYAQYGSNSPFTNILSEKELNALTSSELTDMIHSLNSYEHRVLYYGPMEQDELIASLKKNHNTPQTLKPIPASKDFVEIDNEKTKVFVVDYDMKQAEIMMLSKKELYNPKTVAAAAIYNEYFGGGMGSIVFQEMRESKALAYSVYSVYRSPGDSAKAHYVMAYIGAQADKLKEAMAGMTDLLNNMPESEKSFELAKKAALEKIRTERITKFSKLWNFETAQKRGLDYDIRKDVYEAVPNMTMADLKAFHEQYIKDSKYNIMVIGKKSGLDIKELEKYGPVTYLTLEQVFGY</sequence>
<protein>
    <submittedName>
        <fullName evidence="11">Insulinase family protein</fullName>
    </submittedName>
</protein>
<feature type="domain" description="Peptidase M16 C-terminal" evidence="10">
    <location>
        <begin position="731"/>
        <end position="884"/>
    </location>
</feature>
<dbReference type="Pfam" id="PF05193">
    <property type="entry name" value="Peptidase_M16_C"/>
    <property type="match status" value="2"/>
</dbReference>
<keyword evidence="12" id="KW-1185">Reference proteome</keyword>
<dbReference type="InterPro" id="IPR007863">
    <property type="entry name" value="Peptidase_M16_C"/>
</dbReference>
<dbReference type="PANTHER" id="PTHR43690:SF17">
    <property type="entry name" value="PROTEIN YHJJ"/>
    <property type="match status" value="1"/>
</dbReference>
<reference evidence="11 12" key="1">
    <citation type="submission" date="2019-12" db="EMBL/GenBank/DDBJ databases">
        <authorList>
            <person name="Zhao J."/>
        </authorList>
    </citation>
    <scope>NUCLEOTIDE SEQUENCE [LARGE SCALE GENOMIC DNA]</scope>
    <source>
        <strain evidence="11 12">S-15</strain>
    </source>
</reference>